<dbReference type="InterPro" id="IPR035986">
    <property type="entry name" value="PKD_dom_sf"/>
</dbReference>
<comment type="similarity">
    <text evidence="3">Belongs to the peptidase M36 family.</text>
</comment>
<dbReference type="InterPro" id="IPR046450">
    <property type="entry name" value="PA_dom_sf"/>
</dbReference>
<keyword evidence="5 14" id="KW-0645">Protease</keyword>
<dbReference type="AlphaFoldDB" id="A0A364RCU3"/>
<evidence type="ECO:0000256" key="10">
    <source>
        <dbReference type="ARBA" id="ARBA00023049"/>
    </source>
</evidence>
<reference evidence="14 15" key="2">
    <citation type="submission" date="2018-07" db="EMBL/GenBank/DDBJ databases">
        <title>Pontibacter sp. 2b14 genomic sequence and assembly.</title>
        <authorList>
            <person name="Du Z.-J."/>
        </authorList>
    </citation>
    <scope>NUCLEOTIDE SEQUENCE [LARGE SCALE GENOMIC DNA]</scope>
    <source>
        <strain evidence="14 15">2b14</strain>
    </source>
</reference>
<evidence type="ECO:0000256" key="11">
    <source>
        <dbReference type="ARBA" id="ARBA00023145"/>
    </source>
</evidence>
<dbReference type="InterPro" id="IPR001842">
    <property type="entry name" value="Peptidase_M36"/>
</dbReference>
<keyword evidence="10 14" id="KW-0482">Metalloprotease</keyword>
<dbReference type="Gene3D" id="3.10.170.10">
    <property type="match status" value="1"/>
</dbReference>
<evidence type="ECO:0000256" key="6">
    <source>
        <dbReference type="ARBA" id="ARBA00022723"/>
    </source>
</evidence>
<keyword evidence="8" id="KW-0378">Hydrolase</keyword>
<dbReference type="CDD" id="cd04818">
    <property type="entry name" value="PA_subtilisin_1"/>
    <property type="match status" value="1"/>
</dbReference>
<keyword evidence="9" id="KW-0862">Zinc</keyword>
<protein>
    <submittedName>
        <fullName evidence="14">Metalloprotease</fullName>
    </submittedName>
</protein>
<dbReference type="Pfam" id="PF02128">
    <property type="entry name" value="Peptidase_M36"/>
    <property type="match status" value="1"/>
</dbReference>
<gene>
    <name evidence="14" type="ORF">DP923_10100</name>
</gene>
<dbReference type="Gene3D" id="1.10.390.10">
    <property type="entry name" value="Neutral Protease Domain 2"/>
    <property type="match status" value="1"/>
</dbReference>
<dbReference type="Gene3D" id="3.50.30.30">
    <property type="match status" value="1"/>
</dbReference>
<dbReference type="PANTHER" id="PTHR33478">
    <property type="entry name" value="EXTRACELLULAR METALLOPROTEINASE MEP"/>
    <property type="match status" value="1"/>
</dbReference>
<feature type="domain" description="FTP" evidence="13">
    <location>
        <begin position="60"/>
        <end position="111"/>
    </location>
</feature>
<feature type="domain" description="PA" evidence="12">
    <location>
        <begin position="473"/>
        <end position="564"/>
    </location>
</feature>
<dbReference type="GO" id="GO:0006508">
    <property type="term" value="P:proteolysis"/>
    <property type="evidence" value="ECO:0007669"/>
    <property type="project" value="UniProtKB-KW"/>
</dbReference>
<evidence type="ECO:0000256" key="1">
    <source>
        <dbReference type="ARBA" id="ARBA00001947"/>
    </source>
</evidence>
<dbReference type="SUPFAM" id="SSF55486">
    <property type="entry name" value="Metalloproteases ('zincins'), catalytic domain"/>
    <property type="match status" value="1"/>
</dbReference>
<dbReference type="EMBL" id="QMDV01000003">
    <property type="protein sequence ID" value="RAU82151.1"/>
    <property type="molecule type" value="Genomic_DNA"/>
</dbReference>
<dbReference type="Gene3D" id="2.60.40.10">
    <property type="entry name" value="Immunoglobulins"/>
    <property type="match status" value="1"/>
</dbReference>
<dbReference type="GO" id="GO:0008270">
    <property type="term" value="F:zinc ion binding"/>
    <property type="evidence" value="ECO:0007669"/>
    <property type="project" value="InterPro"/>
</dbReference>
<evidence type="ECO:0000256" key="3">
    <source>
        <dbReference type="ARBA" id="ARBA00006006"/>
    </source>
</evidence>
<dbReference type="InterPro" id="IPR050371">
    <property type="entry name" value="Fungal_virulence_M36"/>
</dbReference>
<proteinExistence type="inferred from homology"/>
<dbReference type="InterPro" id="IPR027268">
    <property type="entry name" value="Peptidase_M4/M1_CTD_sf"/>
</dbReference>
<organism evidence="14 15">
    <name type="scientific">Pontibacter arcticus</name>
    <dbReference type="NCBI Taxonomy" id="2080288"/>
    <lineage>
        <taxon>Bacteria</taxon>
        <taxon>Pseudomonadati</taxon>
        <taxon>Bacteroidota</taxon>
        <taxon>Cytophagia</taxon>
        <taxon>Cytophagales</taxon>
        <taxon>Hymenobacteraceae</taxon>
        <taxon>Pontibacter</taxon>
    </lineage>
</organism>
<accession>A0A364RCU3</accession>
<evidence type="ECO:0000259" key="13">
    <source>
        <dbReference type="Pfam" id="PF07504"/>
    </source>
</evidence>
<sequence length="1124" mass="120182">MRKALHGTVQLMLLVVLLLGSNVVFGQRLNTPGERPIPKSALEHIKKNRQKLDLTEADIAEMRVSSESQTKHNGLRHVYLQQLHEGIEIYGAVSNVNLTKDEKVLSMGNRFRKDLRQKAKTTQPGLNAEAAVAAAAKHLGISLRQPLVVKERSNAKNKEVLFSTGGISLEPIPAKLVYQPQEDGSLKLAWEVSIYELDAQNWWNIRLDAVTGKVLDKDNMVVHCQFDNDGPAGTPLHREHSHTVEAPAFIPSVAALAPTANAYNVYAMPVESPSHGPRSFVSTSSINTKASPYGWHSTLVSPAIEYTITRGNNVHAYEDPSNNNNITGLNYSTDGGQDLLFDFPVDFTKQPVEYRDAAITNLFYVSNVMHDVWYQYGFDELSGNFQTNNYDKGGLGGDYVQAEAQDSRNIATTRNNANFSTPRDGLRPRMQMYLWSGKAPVDILKVTAPSGIAGNYKAIEGSFSKPLTTTPVVGKLVLAQVETGSNDEACTAYTNGAAMSGNIAVVYRGACDFAVKTLNAQNAGAIAIVVINNADGDPIIMGGTPTSPVTIPAVMISKTDGLKIRQQLDASQEVTVSLQNNGSGPEVDGDFDNGIIAHEYGHGISIRLTGGPNLVNCLGNAEQAGEGWSDWFGLMITMKPGDKPADKRGVGTYAQNQPTDGNGIRPAPYSTDFAINGYTYGATNNTALSQPHGIGFVWATMIWDLNWAMIEKYGYDADLYNGKGGNNMAMQLIIDGLKLQPCGPGFVDARNAILAADLQNYGGANQQLIWSVFARRGLGFSASQGLATSRTDQVEAFDMPPADPSCQTPVISFALNGTPVEGTPENTIYLGKGPQTATLTATGSDSYVWTPATGLSDAKSATPVFTATAVGTYTYTVTGRTGNCVKDATITIKVVEAPIVCDVPQITVKTNGTPIASAPANTIYIGYGPQSVTLSAKAGDSNSFAWSPATDLKGANTANAVFTPKAAGTYTFTVTASKTGCSSTASVTINVLDVRCGNKVAMCFRGKDLCVNANTVARSLERGYTLGSCSDATPVASEPTFKVYPNPVSSSANIDFTLEEDGAYAIKLVNQVTGEIMTVATGKGKAGDKVTHQFNRGRLSNGTYTVMIESASDVRRFPILLSDK</sequence>
<keyword evidence="11" id="KW-0865">Zymogen</keyword>
<comment type="cofactor">
    <cofactor evidence="1">
        <name>Zn(2+)</name>
        <dbReference type="ChEBI" id="CHEBI:29105"/>
    </cofactor>
</comment>
<dbReference type="NCBIfam" id="NF038113">
    <property type="entry name" value="T9SSA_dep_M36"/>
    <property type="match status" value="1"/>
</dbReference>
<comment type="caution">
    <text evidence="14">The sequence shown here is derived from an EMBL/GenBank/DDBJ whole genome shotgun (WGS) entry which is preliminary data.</text>
</comment>
<dbReference type="SUPFAM" id="SSF52025">
    <property type="entry name" value="PA domain"/>
    <property type="match status" value="1"/>
</dbReference>
<dbReference type="GO" id="GO:0005615">
    <property type="term" value="C:extracellular space"/>
    <property type="evidence" value="ECO:0007669"/>
    <property type="project" value="InterPro"/>
</dbReference>
<name>A0A364RCU3_9BACT</name>
<evidence type="ECO:0000256" key="9">
    <source>
        <dbReference type="ARBA" id="ARBA00022833"/>
    </source>
</evidence>
<evidence type="ECO:0000259" key="12">
    <source>
        <dbReference type="Pfam" id="PF02225"/>
    </source>
</evidence>
<evidence type="ECO:0000256" key="2">
    <source>
        <dbReference type="ARBA" id="ARBA00004613"/>
    </source>
</evidence>
<reference evidence="14 15" key="1">
    <citation type="submission" date="2018-06" db="EMBL/GenBank/DDBJ databases">
        <authorList>
            <person name="Liu Z.-W."/>
        </authorList>
    </citation>
    <scope>NUCLEOTIDE SEQUENCE [LARGE SCALE GENOMIC DNA]</scope>
    <source>
        <strain evidence="14 15">2b14</strain>
    </source>
</reference>
<evidence type="ECO:0000313" key="15">
    <source>
        <dbReference type="Proteomes" id="UP000251692"/>
    </source>
</evidence>
<keyword evidence="15" id="KW-1185">Reference proteome</keyword>
<dbReference type="GO" id="GO:0004222">
    <property type="term" value="F:metalloendopeptidase activity"/>
    <property type="evidence" value="ECO:0007669"/>
    <property type="project" value="InterPro"/>
</dbReference>
<evidence type="ECO:0000256" key="4">
    <source>
        <dbReference type="ARBA" id="ARBA00022525"/>
    </source>
</evidence>
<dbReference type="CDD" id="cd00146">
    <property type="entry name" value="PKD"/>
    <property type="match status" value="1"/>
</dbReference>
<evidence type="ECO:0000256" key="7">
    <source>
        <dbReference type="ARBA" id="ARBA00022729"/>
    </source>
</evidence>
<evidence type="ECO:0000313" key="14">
    <source>
        <dbReference type="EMBL" id="RAU82151.1"/>
    </source>
</evidence>
<evidence type="ECO:0000256" key="8">
    <source>
        <dbReference type="ARBA" id="ARBA00022801"/>
    </source>
</evidence>
<keyword evidence="6" id="KW-0479">Metal-binding</keyword>
<dbReference type="CDD" id="cd09596">
    <property type="entry name" value="M36"/>
    <property type="match status" value="1"/>
</dbReference>
<keyword evidence="4" id="KW-0964">Secreted</keyword>
<evidence type="ECO:0000256" key="5">
    <source>
        <dbReference type="ARBA" id="ARBA00022670"/>
    </source>
</evidence>
<dbReference type="PANTHER" id="PTHR33478:SF1">
    <property type="entry name" value="EXTRACELLULAR METALLOPROTEINASE MEP"/>
    <property type="match status" value="1"/>
</dbReference>
<keyword evidence="7" id="KW-0732">Signal</keyword>
<dbReference type="InterPro" id="IPR003137">
    <property type="entry name" value="PA_domain"/>
</dbReference>
<comment type="subcellular location">
    <subcellularLocation>
        <location evidence="2">Secreted</location>
    </subcellularLocation>
</comment>
<dbReference type="InterPro" id="IPR011096">
    <property type="entry name" value="FTP_domain"/>
</dbReference>
<dbReference type="RefSeq" id="WP_112305744.1">
    <property type="nucleotide sequence ID" value="NZ_QMDV01000003.1"/>
</dbReference>
<dbReference type="OrthoDB" id="5377264at2"/>
<dbReference type="Pfam" id="PF07504">
    <property type="entry name" value="FTP"/>
    <property type="match status" value="1"/>
</dbReference>
<dbReference type="SUPFAM" id="SSF49299">
    <property type="entry name" value="PKD domain"/>
    <property type="match status" value="1"/>
</dbReference>
<dbReference type="Pfam" id="PF02225">
    <property type="entry name" value="PA"/>
    <property type="match status" value="1"/>
</dbReference>
<dbReference type="Proteomes" id="UP000251692">
    <property type="component" value="Unassembled WGS sequence"/>
</dbReference>
<dbReference type="InterPro" id="IPR013783">
    <property type="entry name" value="Ig-like_fold"/>
</dbReference>